<keyword evidence="5" id="KW-0472">Membrane</keyword>
<dbReference type="PANTHER" id="PTHR43327">
    <property type="entry name" value="STOMATIN-LIKE PROTEIN 2, MITOCHONDRIAL"/>
    <property type="match status" value="1"/>
</dbReference>
<evidence type="ECO:0000256" key="1">
    <source>
        <dbReference type="ARBA" id="ARBA00004167"/>
    </source>
</evidence>
<evidence type="ECO:0000256" key="3">
    <source>
        <dbReference type="ARBA" id="ARBA00022692"/>
    </source>
</evidence>
<feature type="compositionally biased region" description="Low complexity" evidence="6">
    <location>
        <begin position="378"/>
        <end position="392"/>
    </location>
</feature>
<dbReference type="InterPro" id="IPR010201">
    <property type="entry name" value="HflK"/>
</dbReference>
<proteinExistence type="inferred from homology"/>
<gene>
    <name evidence="8" type="ORF">WG900_17615</name>
</gene>
<evidence type="ECO:0000259" key="7">
    <source>
        <dbReference type="SMART" id="SM00244"/>
    </source>
</evidence>
<dbReference type="SMART" id="SM00244">
    <property type="entry name" value="PHB"/>
    <property type="match status" value="1"/>
</dbReference>
<evidence type="ECO:0000313" key="9">
    <source>
        <dbReference type="Proteomes" id="UP001379235"/>
    </source>
</evidence>
<dbReference type="SUPFAM" id="SSF117892">
    <property type="entry name" value="Band 7/SPFH domain"/>
    <property type="match status" value="1"/>
</dbReference>
<evidence type="ECO:0000256" key="5">
    <source>
        <dbReference type="ARBA" id="ARBA00023136"/>
    </source>
</evidence>
<dbReference type="CDD" id="cd03404">
    <property type="entry name" value="SPFH_HflK"/>
    <property type="match status" value="1"/>
</dbReference>
<evidence type="ECO:0000256" key="4">
    <source>
        <dbReference type="ARBA" id="ARBA00022989"/>
    </source>
</evidence>
<feature type="compositionally biased region" description="Basic and acidic residues" evidence="6">
    <location>
        <begin position="70"/>
        <end position="83"/>
    </location>
</feature>
<dbReference type="GO" id="GO:0006508">
    <property type="term" value="P:proteolysis"/>
    <property type="evidence" value="ECO:0007669"/>
    <property type="project" value="UniProtKB-KW"/>
</dbReference>
<keyword evidence="8" id="KW-0645">Protease</keyword>
<dbReference type="Gene3D" id="3.30.479.30">
    <property type="entry name" value="Band 7 domain"/>
    <property type="match status" value="1"/>
</dbReference>
<dbReference type="InterPro" id="IPR036013">
    <property type="entry name" value="Band_7/SPFH_dom_sf"/>
</dbReference>
<keyword evidence="4" id="KW-1133">Transmembrane helix</keyword>
<accession>A0ABU8SCP2</accession>
<feature type="region of interest" description="Disordered" evidence="6">
    <location>
        <begin position="17"/>
        <end position="108"/>
    </location>
</feature>
<evidence type="ECO:0000256" key="2">
    <source>
        <dbReference type="ARBA" id="ARBA00006971"/>
    </source>
</evidence>
<keyword evidence="3" id="KW-0812">Transmembrane</keyword>
<dbReference type="RefSeq" id="WP_339969243.1">
    <property type="nucleotide sequence ID" value="NZ_JBBHJY010000010.1"/>
</dbReference>
<dbReference type="PANTHER" id="PTHR43327:SF2">
    <property type="entry name" value="MODULATOR OF FTSH PROTEASE HFLK"/>
    <property type="match status" value="1"/>
</dbReference>
<dbReference type="InterPro" id="IPR001107">
    <property type="entry name" value="Band_7"/>
</dbReference>
<comment type="subcellular location">
    <subcellularLocation>
        <location evidence="1">Membrane</location>
        <topology evidence="1">Single-pass membrane protein</topology>
    </subcellularLocation>
</comment>
<sequence length="392" mass="42485">MKIISDAIAGARLAMAGRKSPWGSGNPGGGDGDGTPPPSGVDGAPEAPPEGPKEAPKGPRNPWLPPAGADEPRRSASIEDILRPRKGGGGGKGPGGFNFPPLPQRPDGKSWAKPAIIVALAIWLLWSTTHQLDSKQQGIVTTLGKYSRTVGPGISMTLPWPIETMAVEEVTSIRNDLIPTGEDEKLMLTSDQNLVNISYLVRWNIKDLKLYTYQLDKPNESVREVAEAAMRAAVAEVPLKDAMGGSGRQAIEGQVLRRMQQILDAYHSGIRILGVEIKKTDAPEKVIEAFQRVTAAQQNAQQEVTSARQWAQQVINQAQGNAAEFDKVYEQYKLAPEVTRRRLYYETMERVLSNNDKVILESGGVTPYLPLPEVRRVQPATPATPATPQGAQ</sequence>
<organism evidence="8 9">
    <name type="scientific">Novosphingobium aquae</name>
    <dbReference type="NCBI Taxonomy" id="3133435"/>
    <lineage>
        <taxon>Bacteria</taxon>
        <taxon>Pseudomonadati</taxon>
        <taxon>Pseudomonadota</taxon>
        <taxon>Alphaproteobacteria</taxon>
        <taxon>Sphingomonadales</taxon>
        <taxon>Sphingomonadaceae</taxon>
        <taxon>Novosphingobium</taxon>
    </lineage>
</organism>
<feature type="compositionally biased region" description="Gly residues" evidence="6">
    <location>
        <begin position="87"/>
        <end position="96"/>
    </location>
</feature>
<dbReference type="Proteomes" id="UP001379235">
    <property type="component" value="Unassembled WGS sequence"/>
</dbReference>
<dbReference type="Pfam" id="PF01145">
    <property type="entry name" value="Band_7"/>
    <property type="match status" value="1"/>
</dbReference>
<dbReference type="GO" id="GO:0008233">
    <property type="term" value="F:peptidase activity"/>
    <property type="evidence" value="ECO:0007669"/>
    <property type="project" value="UniProtKB-KW"/>
</dbReference>
<dbReference type="EMBL" id="JBBHJY010000010">
    <property type="protein sequence ID" value="MEJ6011734.1"/>
    <property type="molecule type" value="Genomic_DNA"/>
</dbReference>
<evidence type="ECO:0000313" key="8">
    <source>
        <dbReference type="EMBL" id="MEJ6011734.1"/>
    </source>
</evidence>
<comment type="similarity">
    <text evidence="2">Belongs to the band 7/mec-2 family. HflK subfamily.</text>
</comment>
<comment type="caution">
    <text evidence="8">The sequence shown here is derived from an EMBL/GenBank/DDBJ whole genome shotgun (WGS) entry which is preliminary data.</text>
</comment>
<protein>
    <submittedName>
        <fullName evidence="8">Protease modulator HflK</fullName>
    </submittedName>
</protein>
<reference evidence="8 9" key="1">
    <citation type="submission" date="2024-03" db="EMBL/GenBank/DDBJ databases">
        <authorList>
            <person name="Jo J.-H."/>
        </authorList>
    </citation>
    <scope>NUCLEOTIDE SEQUENCE [LARGE SCALE GENOMIC DNA]</scope>
    <source>
        <strain evidence="8 9">AS3R-12</strain>
    </source>
</reference>
<keyword evidence="9" id="KW-1185">Reference proteome</keyword>
<feature type="domain" description="Band 7" evidence="7">
    <location>
        <begin position="127"/>
        <end position="294"/>
    </location>
</feature>
<dbReference type="InterPro" id="IPR050710">
    <property type="entry name" value="Band7/mec-2_domain"/>
</dbReference>
<name>A0ABU8SCP2_9SPHN</name>
<feature type="region of interest" description="Disordered" evidence="6">
    <location>
        <begin position="371"/>
        <end position="392"/>
    </location>
</feature>
<keyword evidence="8" id="KW-0378">Hydrolase</keyword>
<evidence type="ECO:0000256" key="6">
    <source>
        <dbReference type="SAM" id="MobiDB-lite"/>
    </source>
</evidence>